<keyword evidence="2" id="KW-1185">Reference proteome</keyword>
<protein>
    <submittedName>
        <fullName evidence="3">Transposase</fullName>
    </submittedName>
</protein>
<reference evidence="3" key="1">
    <citation type="submission" date="2017-02" db="UniProtKB">
        <authorList>
            <consortium name="WormBaseParasite"/>
        </authorList>
    </citation>
    <scope>IDENTIFICATION</scope>
</reference>
<gene>
    <name evidence="1" type="ORF">NBR_LOCUS8931</name>
</gene>
<accession>A0A0N4Y096</accession>
<evidence type="ECO:0000313" key="3">
    <source>
        <dbReference type="WBParaSite" id="NBR_0000893001-mRNA-1"/>
    </source>
</evidence>
<evidence type="ECO:0000313" key="1">
    <source>
        <dbReference type="EMBL" id="VDL72520.1"/>
    </source>
</evidence>
<dbReference type="Proteomes" id="UP000271162">
    <property type="component" value="Unassembled WGS sequence"/>
</dbReference>
<reference evidence="1 2" key="2">
    <citation type="submission" date="2018-11" db="EMBL/GenBank/DDBJ databases">
        <authorList>
            <consortium name="Pathogen Informatics"/>
        </authorList>
    </citation>
    <scope>NUCLEOTIDE SEQUENCE [LARGE SCALE GENOMIC DNA]</scope>
</reference>
<dbReference type="WBParaSite" id="NBR_0000893001-mRNA-1">
    <property type="protein sequence ID" value="NBR_0000893001-mRNA-1"/>
    <property type="gene ID" value="NBR_0000893001"/>
</dbReference>
<organism evidence="3">
    <name type="scientific">Nippostrongylus brasiliensis</name>
    <name type="common">Rat hookworm</name>
    <dbReference type="NCBI Taxonomy" id="27835"/>
    <lineage>
        <taxon>Eukaryota</taxon>
        <taxon>Metazoa</taxon>
        <taxon>Ecdysozoa</taxon>
        <taxon>Nematoda</taxon>
        <taxon>Chromadorea</taxon>
        <taxon>Rhabditida</taxon>
        <taxon>Rhabditina</taxon>
        <taxon>Rhabditomorpha</taxon>
        <taxon>Strongyloidea</taxon>
        <taxon>Heligmosomidae</taxon>
        <taxon>Nippostrongylus</taxon>
    </lineage>
</organism>
<sequence length="68" mass="7418">MPVLCRARKTLGTVVKDNCSRPSSFNITLNQMLTTELFGKGHSRTADSLPPPLRTVMVVMVGEQDAIS</sequence>
<proteinExistence type="predicted"/>
<dbReference type="EMBL" id="UYSL01020069">
    <property type="protein sequence ID" value="VDL72520.1"/>
    <property type="molecule type" value="Genomic_DNA"/>
</dbReference>
<evidence type="ECO:0000313" key="2">
    <source>
        <dbReference type="Proteomes" id="UP000271162"/>
    </source>
</evidence>
<name>A0A0N4Y096_NIPBR</name>
<dbReference type="AlphaFoldDB" id="A0A0N4Y096"/>